<dbReference type="Proteomes" id="UP000623608">
    <property type="component" value="Unassembled WGS sequence"/>
</dbReference>
<dbReference type="EMBL" id="BOMY01000042">
    <property type="protein sequence ID" value="GIF23992.1"/>
    <property type="molecule type" value="Genomic_DNA"/>
</dbReference>
<dbReference type="InterPro" id="IPR029016">
    <property type="entry name" value="GAF-like_dom_sf"/>
</dbReference>
<keyword evidence="2" id="KW-1185">Reference proteome</keyword>
<accession>A0A919TXK4</accession>
<organism evidence="1 2">
    <name type="scientific">Paractinoplanes tereljensis</name>
    <dbReference type="NCBI Taxonomy" id="571912"/>
    <lineage>
        <taxon>Bacteria</taxon>
        <taxon>Bacillati</taxon>
        <taxon>Actinomycetota</taxon>
        <taxon>Actinomycetes</taxon>
        <taxon>Micromonosporales</taxon>
        <taxon>Micromonosporaceae</taxon>
        <taxon>Paractinoplanes</taxon>
    </lineage>
</organism>
<evidence type="ECO:0000313" key="2">
    <source>
        <dbReference type="Proteomes" id="UP000623608"/>
    </source>
</evidence>
<dbReference type="RefSeq" id="WP_203811862.1">
    <property type="nucleotide sequence ID" value="NZ_BOMY01000042.1"/>
</dbReference>
<protein>
    <submittedName>
        <fullName evidence="1">Transcriptional regulator</fullName>
    </submittedName>
</protein>
<gene>
    <name evidence="1" type="ORF">Ate02nite_67220</name>
</gene>
<comment type="caution">
    <text evidence="1">The sequence shown here is derived from an EMBL/GenBank/DDBJ whole genome shotgun (WGS) entry which is preliminary data.</text>
</comment>
<name>A0A919TXK4_9ACTN</name>
<sequence length="402" mass="43030">MGDYSAVQPGTDLSRHARDLRKVHDAVLAGDRPPHRPRPLVERSWSRVLRLGLDPHDLLPAGEVERLRRDSGLAPIITELLRLASDAFLLVVTNADGTILWRAGSTALRRRADVLGFGEGALWTEAAVGTNAIGTALVEAAPVQLFSAEHFEEAQHAWYCSAHPVHDPRTGDLLGIVDVSGPALTLHPAIEALVATGVRLAEAQLWRHHADRLERLRRSAAHVAGTAGGPLLIVDDHGWVAHASGVAARDRIGAPRSGTALGVPGLGLCLVERLPEGWLVRPAGPHPKITATLDLTGPPFLELRGAGEPWRTSLTRRHADILTLLHDCGPAGLTAGQISHFLYGDAAHVVTVRAEISRLRRAIGALVATNPYRLETGVTIDVLRVHSGKPPSKPLVNRTDGA</sequence>
<reference evidence="1" key="1">
    <citation type="submission" date="2021-01" db="EMBL/GenBank/DDBJ databases">
        <title>Whole genome shotgun sequence of Actinoplanes tereljensis NBRC 105297.</title>
        <authorList>
            <person name="Komaki H."/>
            <person name="Tamura T."/>
        </authorList>
    </citation>
    <scope>NUCLEOTIDE SEQUENCE</scope>
    <source>
        <strain evidence="1">NBRC 105297</strain>
    </source>
</reference>
<proteinExistence type="predicted"/>
<dbReference type="Gene3D" id="3.30.450.40">
    <property type="match status" value="1"/>
</dbReference>
<evidence type="ECO:0000313" key="1">
    <source>
        <dbReference type="EMBL" id="GIF23992.1"/>
    </source>
</evidence>
<dbReference type="AlphaFoldDB" id="A0A919TXK4"/>